<evidence type="ECO:0000313" key="1">
    <source>
        <dbReference type="Proteomes" id="UP000887565"/>
    </source>
</evidence>
<dbReference type="Proteomes" id="UP000887565">
    <property type="component" value="Unplaced"/>
</dbReference>
<name>A0A915JIU0_ROMCU</name>
<dbReference type="AlphaFoldDB" id="A0A915JIU0"/>
<protein>
    <submittedName>
        <fullName evidence="2">Uncharacterized protein</fullName>
    </submittedName>
</protein>
<reference evidence="2" key="1">
    <citation type="submission" date="2022-11" db="UniProtKB">
        <authorList>
            <consortium name="WormBaseParasite"/>
        </authorList>
    </citation>
    <scope>IDENTIFICATION</scope>
</reference>
<keyword evidence="1" id="KW-1185">Reference proteome</keyword>
<accession>A0A915JIU0</accession>
<dbReference type="WBParaSite" id="nRc.2.0.1.t26033-RA">
    <property type="protein sequence ID" value="nRc.2.0.1.t26033-RA"/>
    <property type="gene ID" value="nRc.2.0.1.g26033"/>
</dbReference>
<evidence type="ECO:0000313" key="2">
    <source>
        <dbReference type="WBParaSite" id="nRc.2.0.1.t26033-RA"/>
    </source>
</evidence>
<sequence>MRTTDALLDDDNFITFYLVDSNEQIGKINISTINQHLLANFCTASLVSPICNDSWNAINWYTATRHPFDKSPPKGGLLDETTGPVYSQRTYCQFDAT</sequence>
<organism evidence="1 2">
    <name type="scientific">Romanomermis culicivorax</name>
    <name type="common">Nematode worm</name>
    <dbReference type="NCBI Taxonomy" id="13658"/>
    <lineage>
        <taxon>Eukaryota</taxon>
        <taxon>Metazoa</taxon>
        <taxon>Ecdysozoa</taxon>
        <taxon>Nematoda</taxon>
        <taxon>Enoplea</taxon>
        <taxon>Dorylaimia</taxon>
        <taxon>Mermithida</taxon>
        <taxon>Mermithoidea</taxon>
        <taxon>Mermithidae</taxon>
        <taxon>Romanomermis</taxon>
    </lineage>
</organism>
<proteinExistence type="predicted"/>